<feature type="domain" description="Luciferase" evidence="1">
    <location>
        <begin position="35"/>
        <end position="97"/>
    </location>
</feature>
<dbReference type="InterPro" id="IPR040841">
    <property type="entry name" value="Luciferase_dom"/>
</dbReference>
<evidence type="ECO:0000313" key="3">
    <source>
        <dbReference type="Proteomes" id="UP001620295"/>
    </source>
</evidence>
<comment type="caution">
    <text evidence="2">The sequence shown here is derived from an EMBL/GenBank/DDBJ whole genome shotgun (WGS) entry which is preliminary data.</text>
</comment>
<dbReference type="RefSeq" id="WP_358639401.1">
    <property type="nucleotide sequence ID" value="NZ_JBFACG010000030.1"/>
</dbReference>
<proteinExistence type="predicted"/>
<name>A0ABW8LWA1_9ACTN</name>
<protein>
    <submittedName>
        <fullName evidence="2">Luciferase family protein</fullName>
    </submittedName>
</protein>
<sequence length="130" mass="14577">MSVAHRAMERLRDWPDLDVGPACCGMGRALRTAECEIVHFHSDRDADLHLTEPAIRHLAVYLGRSTAIRLVPDSQWVTVHLDNERDADVLLCLVSVALQAHARCVGAAPHRCNLNRVTFPDRRDYADVLT</sequence>
<keyword evidence="3" id="KW-1185">Reference proteome</keyword>
<organism evidence="2 3">
    <name type="scientific">Streptomyces milbemycinicus</name>
    <dbReference type="NCBI Taxonomy" id="476552"/>
    <lineage>
        <taxon>Bacteria</taxon>
        <taxon>Bacillati</taxon>
        <taxon>Actinomycetota</taxon>
        <taxon>Actinomycetes</taxon>
        <taxon>Kitasatosporales</taxon>
        <taxon>Streptomycetaceae</taxon>
        <taxon>Streptomyces</taxon>
    </lineage>
</organism>
<dbReference type="EMBL" id="JBJDQH010000013">
    <property type="protein sequence ID" value="MFK4270194.1"/>
    <property type="molecule type" value="Genomic_DNA"/>
</dbReference>
<dbReference type="Proteomes" id="UP001620295">
    <property type="component" value="Unassembled WGS sequence"/>
</dbReference>
<accession>A0ABW8LWA1</accession>
<evidence type="ECO:0000313" key="2">
    <source>
        <dbReference type="EMBL" id="MFK4270194.1"/>
    </source>
</evidence>
<gene>
    <name evidence="2" type="ORF">ACI2L5_35445</name>
</gene>
<evidence type="ECO:0000259" key="1">
    <source>
        <dbReference type="Pfam" id="PF17648"/>
    </source>
</evidence>
<reference evidence="2 3" key="1">
    <citation type="submission" date="2024-11" db="EMBL/GenBank/DDBJ databases">
        <title>The Natural Products Discovery Center: Release of the First 8490 Sequenced Strains for Exploring Actinobacteria Biosynthetic Diversity.</title>
        <authorList>
            <person name="Kalkreuter E."/>
            <person name="Kautsar S.A."/>
            <person name="Yang D."/>
            <person name="Bader C.D."/>
            <person name="Teijaro C.N."/>
            <person name="Fluegel L."/>
            <person name="Davis C.M."/>
            <person name="Simpson J.R."/>
            <person name="Lauterbach L."/>
            <person name="Steele A.D."/>
            <person name="Gui C."/>
            <person name="Meng S."/>
            <person name="Li G."/>
            <person name="Viehrig K."/>
            <person name="Ye F."/>
            <person name="Su P."/>
            <person name="Kiefer A.F."/>
            <person name="Nichols A."/>
            <person name="Cepeda A.J."/>
            <person name="Yan W."/>
            <person name="Fan B."/>
            <person name="Jiang Y."/>
            <person name="Adhikari A."/>
            <person name="Zheng C.-J."/>
            <person name="Schuster L."/>
            <person name="Cowan T.M."/>
            <person name="Smanski M.J."/>
            <person name="Chevrette M.G."/>
            <person name="De Carvalho L.P.S."/>
            <person name="Shen B."/>
        </authorList>
    </citation>
    <scope>NUCLEOTIDE SEQUENCE [LARGE SCALE GENOMIC DNA]</scope>
    <source>
        <strain evidence="2 3">NPDC020863</strain>
    </source>
</reference>
<dbReference type="Pfam" id="PF17648">
    <property type="entry name" value="Luciferase"/>
    <property type="match status" value="1"/>
</dbReference>